<dbReference type="AlphaFoldDB" id="A0A6A7N1K4"/>
<dbReference type="Gene3D" id="3.90.1580.10">
    <property type="entry name" value="paralog of FGE (formylglycine-generating enzyme)"/>
    <property type="match status" value="1"/>
</dbReference>
<keyword evidence="4" id="KW-1185">Reference proteome</keyword>
<dbReference type="InterPro" id="IPR051043">
    <property type="entry name" value="Sulfatase_Mod_Factor_Kinase"/>
</dbReference>
<dbReference type="InterPro" id="IPR016187">
    <property type="entry name" value="CTDL_fold"/>
</dbReference>
<evidence type="ECO:0000313" key="3">
    <source>
        <dbReference type="EMBL" id="MQA38800.1"/>
    </source>
</evidence>
<dbReference type="InterPro" id="IPR042095">
    <property type="entry name" value="SUMF_sf"/>
</dbReference>
<dbReference type="GO" id="GO:0120147">
    <property type="term" value="F:formylglycine-generating oxidase activity"/>
    <property type="evidence" value="ECO:0007669"/>
    <property type="project" value="TreeGrafter"/>
</dbReference>
<dbReference type="PANTHER" id="PTHR23150">
    <property type="entry name" value="SULFATASE MODIFYING FACTOR 1, 2"/>
    <property type="match status" value="1"/>
</dbReference>
<feature type="signal peptide" evidence="1">
    <location>
        <begin position="1"/>
        <end position="22"/>
    </location>
</feature>
<proteinExistence type="predicted"/>
<accession>A0A6A7N1K4</accession>
<dbReference type="EMBL" id="WHUG01000004">
    <property type="protein sequence ID" value="MQA38800.1"/>
    <property type="molecule type" value="Genomic_DNA"/>
</dbReference>
<feature type="chain" id="PRO_5025625177" evidence="1">
    <location>
        <begin position="23"/>
        <end position="728"/>
    </location>
</feature>
<dbReference type="InterPro" id="IPR005532">
    <property type="entry name" value="SUMF_dom"/>
</dbReference>
<evidence type="ECO:0000259" key="2">
    <source>
        <dbReference type="Pfam" id="PF03781"/>
    </source>
</evidence>
<reference evidence="3 4" key="1">
    <citation type="submission" date="2019-10" db="EMBL/GenBank/DDBJ databases">
        <title>Two novel species isolated from a subtropical stream in China.</title>
        <authorList>
            <person name="Lu H."/>
        </authorList>
    </citation>
    <scope>NUCLEOTIDE SEQUENCE [LARGE SCALE GENOMIC DNA]</scope>
    <source>
        <strain evidence="3 4">FT29W</strain>
    </source>
</reference>
<name>A0A6A7N1K4_9BURK</name>
<evidence type="ECO:0000256" key="1">
    <source>
        <dbReference type="SAM" id="SignalP"/>
    </source>
</evidence>
<gene>
    <name evidence="3" type="ORF">GEV02_11600</name>
</gene>
<sequence length="728" mass="82882">MAPQPKRIALAAALLSAALATAAPIAIEVRGSQLLGPDQQDVGEADWLARLNNWKRDPNGQHAAWLEAMRTWRSAQLAKIDYDDAQYRRPELRWTQRNFVQPQAMVEDRYLYDPVAGRYTVERYLNDLERRYGGIDSVLLWPVYPNIGIDNRNQWDMVRDLPGGIPGVRQLIKDFHARGVKVFFPTMPWDTGSRDVGASMHQATAALMAEIGADGINGDTMDGLPIEYRTASDATGHPVALEPELAFKSDAMLAYNQQSWGYWPTSLVPLVSKWKWLEPRHMVHVCDRWATDRTNILQDAFFNGVGIESWENVWGWWNQFTPRDGEAMRRISSIYRAFPEYLVSADWRPHVPTLHYGVYASEFPLAGKTLWTLINRTDWSVSESIMRVPHQPGQRYFDVWNGKELTALIRDGYAELSMPLEPHGYGAVLRLDRDTPVAGLDSIMKRLAQQAAKPLRAYSNEWAPLPQKMTPIEATAPARNAPAGMVKIPGATFDFQVRGIEIEGENKPGLDVQYPWESSARRGHLHRIAIKPFYIDKHPVTNAQFKQFIAASAYRPKDDHNFLKHWEHGSPKAGDEDRPVTWVSLEDARAYLRWAGKRLPNEWEWQYAAQGNDGRLYPWGNEWDAAMVPTPAKSRDLPPPERVGQHPQAASPFGVEDMVGHIWQWTNEFADEHTRTAILRGGSYYQPQDSYWYFPQAYKLNEHGKYLLMAPSKDRSGGLGFRGVKDAL</sequence>
<dbReference type="SUPFAM" id="SSF56436">
    <property type="entry name" value="C-type lectin-like"/>
    <property type="match status" value="1"/>
</dbReference>
<comment type="caution">
    <text evidence="3">The sequence shown here is derived from an EMBL/GenBank/DDBJ whole genome shotgun (WGS) entry which is preliminary data.</text>
</comment>
<organism evidence="3 4">
    <name type="scientific">Rugamonas aquatica</name>
    <dbReference type="NCBI Taxonomy" id="2743357"/>
    <lineage>
        <taxon>Bacteria</taxon>
        <taxon>Pseudomonadati</taxon>
        <taxon>Pseudomonadota</taxon>
        <taxon>Betaproteobacteria</taxon>
        <taxon>Burkholderiales</taxon>
        <taxon>Oxalobacteraceae</taxon>
        <taxon>Telluria group</taxon>
        <taxon>Rugamonas</taxon>
    </lineage>
</organism>
<feature type="domain" description="Sulfatase-modifying factor enzyme-like" evidence="2">
    <location>
        <begin position="518"/>
        <end position="687"/>
    </location>
</feature>
<dbReference type="Proteomes" id="UP000440498">
    <property type="component" value="Unassembled WGS sequence"/>
</dbReference>
<dbReference type="PANTHER" id="PTHR23150:SF19">
    <property type="entry name" value="FORMYLGLYCINE-GENERATING ENZYME"/>
    <property type="match status" value="1"/>
</dbReference>
<keyword evidence="1" id="KW-0732">Signal</keyword>
<evidence type="ECO:0000313" key="4">
    <source>
        <dbReference type="Proteomes" id="UP000440498"/>
    </source>
</evidence>
<dbReference type="RefSeq" id="WP_152838152.1">
    <property type="nucleotide sequence ID" value="NZ_WHUG01000004.1"/>
</dbReference>
<protein>
    <submittedName>
        <fullName evidence="3">SUMF1/EgtB/PvdO family nonheme iron enzyme</fullName>
    </submittedName>
</protein>
<dbReference type="Pfam" id="PF03781">
    <property type="entry name" value="FGE-sulfatase"/>
    <property type="match status" value="1"/>
</dbReference>